<protein>
    <submittedName>
        <fullName evidence="2">Putative transport protein</fullName>
    </submittedName>
</protein>
<evidence type="ECO:0000313" key="2">
    <source>
        <dbReference type="EMBL" id="MBB6126353.1"/>
    </source>
</evidence>
<dbReference type="InterPro" id="IPR043714">
    <property type="entry name" value="DUF5655"/>
</dbReference>
<dbReference type="RefSeq" id="WP_183585359.1">
    <property type="nucleotide sequence ID" value="NZ_JACHCA010000001.1"/>
</dbReference>
<sequence length="108" mass="12340">MLERGSDEACALYEQFKNSILNLTPEIEVHPKKEYIAIKKGKNITDITALKKSVKLWINLKKGTLDDPKMLTEDVSAEGKWGNGDYQPSVEDDRDMEYIMSLVRQAIH</sequence>
<proteinExistence type="predicted"/>
<dbReference type="Pfam" id="PF18899">
    <property type="entry name" value="DUF5655"/>
    <property type="match status" value="1"/>
</dbReference>
<organism evidence="2 3">
    <name type="scientific">Mucilaginibacter lappiensis</name>
    <dbReference type="NCBI Taxonomy" id="354630"/>
    <lineage>
        <taxon>Bacteria</taxon>
        <taxon>Pseudomonadati</taxon>
        <taxon>Bacteroidota</taxon>
        <taxon>Sphingobacteriia</taxon>
        <taxon>Sphingobacteriales</taxon>
        <taxon>Sphingobacteriaceae</taxon>
        <taxon>Mucilaginibacter</taxon>
    </lineage>
</organism>
<gene>
    <name evidence="2" type="ORF">HDF22_000454</name>
</gene>
<reference evidence="2 3" key="1">
    <citation type="submission" date="2020-08" db="EMBL/GenBank/DDBJ databases">
        <title>Genomic Encyclopedia of Type Strains, Phase IV (KMG-V): Genome sequencing to study the core and pangenomes of soil and plant-associated prokaryotes.</title>
        <authorList>
            <person name="Whitman W."/>
        </authorList>
    </citation>
    <scope>NUCLEOTIDE SEQUENCE [LARGE SCALE GENOMIC DNA]</scope>
    <source>
        <strain evidence="2 3">MP601</strain>
    </source>
</reference>
<name>A0A841J5Q9_9SPHI</name>
<dbReference type="EMBL" id="JACHCA010000001">
    <property type="protein sequence ID" value="MBB6126353.1"/>
    <property type="molecule type" value="Genomic_DNA"/>
</dbReference>
<evidence type="ECO:0000313" key="3">
    <source>
        <dbReference type="Proteomes" id="UP000548326"/>
    </source>
</evidence>
<dbReference type="AlphaFoldDB" id="A0A841J5Q9"/>
<feature type="domain" description="DUF5655" evidence="1">
    <location>
        <begin position="7"/>
        <end position="106"/>
    </location>
</feature>
<dbReference type="Proteomes" id="UP000548326">
    <property type="component" value="Unassembled WGS sequence"/>
</dbReference>
<comment type="caution">
    <text evidence="2">The sequence shown here is derived from an EMBL/GenBank/DDBJ whole genome shotgun (WGS) entry which is preliminary data.</text>
</comment>
<accession>A0A841J5Q9</accession>
<evidence type="ECO:0000259" key="1">
    <source>
        <dbReference type="Pfam" id="PF18899"/>
    </source>
</evidence>